<gene>
    <name evidence="3" type="ORF">DXT89_04585</name>
</gene>
<dbReference type="EMBL" id="QUSG01000002">
    <property type="protein sequence ID" value="KAA3530033.1"/>
    <property type="molecule type" value="Genomic_DNA"/>
</dbReference>
<dbReference type="InterPro" id="IPR002938">
    <property type="entry name" value="FAD-bd"/>
</dbReference>
<dbReference type="GO" id="GO:0071949">
    <property type="term" value="F:FAD binding"/>
    <property type="evidence" value="ECO:0007669"/>
    <property type="project" value="InterPro"/>
</dbReference>
<dbReference type="InterPro" id="IPR036188">
    <property type="entry name" value="FAD/NAD-bd_sf"/>
</dbReference>
<dbReference type="NCBIfam" id="NF004829">
    <property type="entry name" value="PRK06183.1-3"/>
    <property type="match status" value="1"/>
</dbReference>
<dbReference type="NCBIfam" id="NF004831">
    <property type="entry name" value="PRK06183.1-5"/>
    <property type="match status" value="1"/>
</dbReference>
<evidence type="ECO:0000313" key="4">
    <source>
        <dbReference type="Proteomes" id="UP000436911"/>
    </source>
</evidence>
<dbReference type="InterPro" id="IPR050631">
    <property type="entry name" value="PheA/TfdB_FAD_monoxygenase"/>
</dbReference>
<organism evidence="3 4">
    <name type="scientific">Agrobacterium vitis</name>
    <name type="common">Rhizobium vitis</name>
    <dbReference type="NCBI Taxonomy" id="373"/>
    <lineage>
        <taxon>Bacteria</taxon>
        <taxon>Pseudomonadati</taxon>
        <taxon>Pseudomonadota</taxon>
        <taxon>Alphaproteobacteria</taxon>
        <taxon>Hyphomicrobiales</taxon>
        <taxon>Rhizobiaceae</taxon>
        <taxon>Rhizobium/Agrobacterium group</taxon>
        <taxon>Agrobacterium</taxon>
    </lineage>
</organism>
<dbReference type="Pfam" id="PF01494">
    <property type="entry name" value="FAD_binding_3"/>
    <property type="match status" value="1"/>
</dbReference>
<dbReference type="SUPFAM" id="SSF51905">
    <property type="entry name" value="FAD/NAD(P)-binding domain"/>
    <property type="match status" value="1"/>
</dbReference>
<proteinExistence type="predicted"/>
<reference evidence="3 4" key="1">
    <citation type="submission" date="2018-08" db="EMBL/GenBank/DDBJ databases">
        <title>Genome sequencing of Agrobacterium vitis strain ICMP 10754.</title>
        <authorList>
            <person name="Visnovsky S.B."/>
            <person name="Pitman A.R."/>
        </authorList>
    </citation>
    <scope>NUCLEOTIDE SEQUENCE [LARGE SCALE GENOMIC DNA]</scope>
    <source>
        <strain evidence="3 4">ICMP 10754</strain>
    </source>
</reference>
<protein>
    <submittedName>
        <fullName evidence="3">Bifunctional 3-(3-hydroxy-phenyl)propionate/3-hydroxycinnamic acid hydroxylase</fullName>
    </submittedName>
</protein>
<name>A0A368P0E8_AGRVI</name>
<dbReference type="AlphaFoldDB" id="A0A368P0E8"/>
<dbReference type="Gene3D" id="3.30.70.2450">
    <property type="match status" value="1"/>
</dbReference>
<comment type="caution">
    <text evidence="3">The sequence shown here is derived from an EMBL/GenBank/DDBJ whole genome shotgun (WGS) entry which is preliminary data.</text>
</comment>
<evidence type="ECO:0000313" key="3">
    <source>
        <dbReference type="EMBL" id="KAA3530033.1"/>
    </source>
</evidence>
<evidence type="ECO:0000259" key="2">
    <source>
        <dbReference type="Pfam" id="PF01494"/>
    </source>
</evidence>
<keyword evidence="1" id="KW-0560">Oxidoreductase</keyword>
<evidence type="ECO:0000256" key="1">
    <source>
        <dbReference type="ARBA" id="ARBA00023002"/>
    </source>
</evidence>
<dbReference type="Gene3D" id="3.50.50.60">
    <property type="entry name" value="FAD/NAD(P)-binding domain"/>
    <property type="match status" value="1"/>
</dbReference>
<dbReference type="RefSeq" id="WP_060717314.1">
    <property type="nucleotide sequence ID" value="NZ_CP055266.1"/>
</dbReference>
<dbReference type="GO" id="GO:0019622">
    <property type="term" value="P:3-(3-hydroxy)phenylpropionate catabolic process"/>
    <property type="evidence" value="ECO:0007669"/>
    <property type="project" value="TreeGrafter"/>
</dbReference>
<dbReference type="PRINTS" id="PR00420">
    <property type="entry name" value="RNGMNOXGNASE"/>
</dbReference>
<accession>A0A368P0E8</accession>
<dbReference type="Proteomes" id="UP000436911">
    <property type="component" value="Unassembled WGS sequence"/>
</dbReference>
<dbReference type="OrthoDB" id="9791689at2"/>
<dbReference type="PANTHER" id="PTHR43476">
    <property type="entry name" value="3-(3-HYDROXY-PHENYL)PROPIONATE/3-HYDROXYCINNAMIC ACID HYDROXYLASE"/>
    <property type="match status" value="1"/>
</dbReference>
<dbReference type="PANTHER" id="PTHR43476:SF3">
    <property type="entry name" value="FAD-BINDING MONOOXYGENASE"/>
    <property type="match status" value="1"/>
</dbReference>
<dbReference type="GO" id="GO:0008688">
    <property type="term" value="F:3-(3-hydroxyphenyl)propionate hydroxylase activity"/>
    <property type="evidence" value="ECO:0007669"/>
    <property type="project" value="TreeGrafter"/>
</dbReference>
<feature type="domain" description="FAD-binding" evidence="2">
    <location>
        <begin position="9"/>
        <end position="344"/>
    </location>
</feature>
<sequence>MNAEELETEVEVVIVGAGPTGLTLANLLGGMGVSVALVERNLTTVQEPRAVSIDDESMRTMQAIGLEDAVEKIVMRGYGSRYLSPAGKLFVTVEPTSRDYGFDKRNAFQQPELEALLREGLARYPNVIQFFGWDMQTFSQSADSVSVEIAHAAKGNRAIRARYMVASDGGRSPTRGKLGVHLVGSTFVERWLIVDLVRTENRFRHTQVHCDPARPCISLPGPDNIRRYEFMLHTNEDEKAATEEAFVRGLLERVGPDRDCEFRRVRVYTFHARLADRWRDGNIFLAGDAAHLTPPFAGQGMNSGLRDAHNLAWKLAEALRGDMPSDFLDSYEIERRPHAWEMIALALRMGQVMMPENGIKALLTRAAFRILGLYPPVRDYFAQMRYKPKPRFRQGLLWPDSRPEKETMVGRLVPQPVVEDSHRHRVLLDRVLPDGPVALVFDEFPDRALSVDVIRALEAAGATVVGLTPEWMNPIDGTFPVHRDVGRLFSSGPMKSYLGHVLLLRRDRYIAAATPVSEALDLVEKLGMLGPRPVTRAEVKNPLAAAS</sequence>
<dbReference type="GeneID" id="60680609"/>